<protein>
    <submittedName>
        <fullName evidence="2">Uncharacterized protein</fullName>
    </submittedName>
</protein>
<name>A0A1Y0I9J5_9GAMM</name>
<organism evidence="2 3">
    <name type="scientific">Oleiphilus messinensis</name>
    <dbReference type="NCBI Taxonomy" id="141451"/>
    <lineage>
        <taxon>Bacteria</taxon>
        <taxon>Pseudomonadati</taxon>
        <taxon>Pseudomonadota</taxon>
        <taxon>Gammaproteobacteria</taxon>
        <taxon>Oceanospirillales</taxon>
        <taxon>Oleiphilaceae</taxon>
        <taxon>Oleiphilus</taxon>
    </lineage>
</organism>
<dbReference type="EMBL" id="CP021425">
    <property type="protein sequence ID" value="ARU56910.1"/>
    <property type="molecule type" value="Genomic_DNA"/>
</dbReference>
<reference evidence="2 3" key="1">
    <citation type="submission" date="2017-05" db="EMBL/GenBank/DDBJ databases">
        <title>Genomic insights into alkan degradation activity of Oleiphilus messinensis.</title>
        <authorList>
            <person name="Kozyavkin S.A."/>
            <person name="Slesarev A.I."/>
            <person name="Golyshin P.N."/>
            <person name="Korzhenkov A."/>
            <person name="Golyshina O.N."/>
            <person name="Toshchakov S.V."/>
        </authorList>
    </citation>
    <scope>NUCLEOTIDE SEQUENCE [LARGE SCALE GENOMIC DNA]</scope>
    <source>
        <strain evidence="2 3">ME102</strain>
    </source>
</reference>
<evidence type="ECO:0000313" key="3">
    <source>
        <dbReference type="Proteomes" id="UP000196027"/>
    </source>
</evidence>
<proteinExistence type="predicted"/>
<keyword evidence="1" id="KW-0175">Coiled coil</keyword>
<evidence type="ECO:0000256" key="1">
    <source>
        <dbReference type="SAM" id="Coils"/>
    </source>
</evidence>
<sequence length="106" mass="11950">MLDTGLNGRSIKNYVKLMISIRNQAFSHTDISAADVFVPNLDKAQEFLKKLHEQLRLELQTLNNLTTPVMYKGPGCIDMWLSNLEEEARQVISSAMEASADVSEHQ</sequence>
<evidence type="ECO:0000313" key="2">
    <source>
        <dbReference type="EMBL" id="ARU56910.1"/>
    </source>
</evidence>
<gene>
    <name evidence="2" type="ORF">OLMES_2862</name>
</gene>
<dbReference type="KEGG" id="ome:OLMES_2862"/>
<accession>A0A1Y0I9J5</accession>
<feature type="coiled-coil region" evidence="1">
    <location>
        <begin position="45"/>
        <end position="101"/>
    </location>
</feature>
<dbReference type="AlphaFoldDB" id="A0A1Y0I9J5"/>
<dbReference type="RefSeq" id="WP_157678308.1">
    <property type="nucleotide sequence ID" value="NZ_CP021425.1"/>
</dbReference>
<dbReference type="OrthoDB" id="5863344at2"/>
<dbReference type="Proteomes" id="UP000196027">
    <property type="component" value="Chromosome"/>
</dbReference>
<keyword evidence="3" id="KW-1185">Reference proteome</keyword>